<dbReference type="AlphaFoldDB" id="A0A0W8FH84"/>
<evidence type="ECO:0000256" key="1">
    <source>
        <dbReference type="SAM" id="MobiDB-lite"/>
    </source>
</evidence>
<sequence>MGSRVREQKESIGESPLFTDAGLMSTGPPANRSYIRMHIRTKPNAGL</sequence>
<name>A0A0W8FH84_9ZZZZ</name>
<comment type="caution">
    <text evidence="2">The sequence shown here is derived from an EMBL/GenBank/DDBJ whole genome shotgun (WGS) entry which is preliminary data.</text>
</comment>
<accession>A0A0W8FH84</accession>
<evidence type="ECO:0000313" key="2">
    <source>
        <dbReference type="EMBL" id="KUG20231.1"/>
    </source>
</evidence>
<dbReference type="EMBL" id="LNQE01001211">
    <property type="protein sequence ID" value="KUG20231.1"/>
    <property type="molecule type" value="Genomic_DNA"/>
</dbReference>
<organism evidence="2">
    <name type="scientific">hydrocarbon metagenome</name>
    <dbReference type="NCBI Taxonomy" id="938273"/>
    <lineage>
        <taxon>unclassified sequences</taxon>
        <taxon>metagenomes</taxon>
        <taxon>ecological metagenomes</taxon>
    </lineage>
</organism>
<gene>
    <name evidence="2" type="ORF">ASZ90_010029</name>
</gene>
<feature type="region of interest" description="Disordered" evidence="1">
    <location>
        <begin position="1"/>
        <end position="30"/>
    </location>
</feature>
<protein>
    <submittedName>
        <fullName evidence="2">Uncharacterized protein</fullName>
    </submittedName>
</protein>
<reference evidence="2" key="1">
    <citation type="journal article" date="2015" name="Proc. Natl. Acad. Sci. U.S.A.">
        <title>Networks of energetic and metabolic interactions define dynamics in microbial communities.</title>
        <authorList>
            <person name="Embree M."/>
            <person name="Liu J.K."/>
            <person name="Al-Bassam M.M."/>
            <person name="Zengler K."/>
        </authorList>
    </citation>
    <scope>NUCLEOTIDE SEQUENCE</scope>
</reference>
<proteinExistence type="predicted"/>
<feature type="compositionally biased region" description="Basic and acidic residues" evidence="1">
    <location>
        <begin position="1"/>
        <end position="12"/>
    </location>
</feature>